<evidence type="ECO:0000313" key="4">
    <source>
        <dbReference type="Proteomes" id="UP001158067"/>
    </source>
</evidence>
<evidence type="ECO:0000256" key="1">
    <source>
        <dbReference type="SAM" id="SignalP"/>
    </source>
</evidence>
<keyword evidence="1" id="KW-0732">Signal</keyword>
<comment type="caution">
    <text evidence="3">The sequence shown here is derived from an EMBL/GenBank/DDBJ whole genome shotgun (WGS) entry which is preliminary data.</text>
</comment>
<dbReference type="InterPro" id="IPR010496">
    <property type="entry name" value="AL/BT2_dom"/>
</dbReference>
<feature type="chain" id="PRO_5045345400" description="3-keto-alpha-glucoside-1,2-lyase/3-keto-2-hydroxy-glucal hydratase domain-containing protein" evidence="1">
    <location>
        <begin position="27"/>
        <end position="246"/>
    </location>
</feature>
<dbReference type="EMBL" id="FXUG01000008">
    <property type="protein sequence ID" value="SMP63187.1"/>
    <property type="molecule type" value="Genomic_DNA"/>
</dbReference>
<evidence type="ECO:0000259" key="2">
    <source>
        <dbReference type="Pfam" id="PF06439"/>
    </source>
</evidence>
<accession>A0ABY1Q8M8</accession>
<feature type="domain" description="3-keto-alpha-glucoside-1,2-lyase/3-keto-2-hydroxy-glucal hydratase" evidence="2">
    <location>
        <begin position="44"/>
        <end position="243"/>
    </location>
</feature>
<dbReference type="Pfam" id="PF06439">
    <property type="entry name" value="3keto-disac_hyd"/>
    <property type="match status" value="1"/>
</dbReference>
<name>A0ABY1Q8M8_9BACT</name>
<dbReference type="Proteomes" id="UP001158067">
    <property type="component" value="Unassembled WGS sequence"/>
</dbReference>
<proteinExistence type="predicted"/>
<dbReference type="RefSeq" id="WP_283433414.1">
    <property type="nucleotide sequence ID" value="NZ_FXUG01000008.1"/>
</dbReference>
<dbReference type="Gene3D" id="2.60.120.560">
    <property type="entry name" value="Exo-inulinase, domain 1"/>
    <property type="match status" value="1"/>
</dbReference>
<keyword evidence="4" id="KW-1185">Reference proteome</keyword>
<gene>
    <name evidence="3" type="ORF">SAMN06265222_10833</name>
</gene>
<evidence type="ECO:0000313" key="3">
    <source>
        <dbReference type="EMBL" id="SMP63187.1"/>
    </source>
</evidence>
<organism evidence="3 4">
    <name type="scientific">Neorhodopirellula lusitana</name>
    <dbReference type="NCBI Taxonomy" id="445327"/>
    <lineage>
        <taxon>Bacteria</taxon>
        <taxon>Pseudomonadati</taxon>
        <taxon>Planctomycetota</taxon>
        <taxon>Planctomycetia</taxon>
        <taxon>Pirellulales</taxon>
        <taxon>Pirellulaceae</taxon>
        <taxon>Neorhodopirellula</taxon>
    </lineage>
</organism>
<feature type="signal peptide" evidence="1">
    <location>
        <begin position="1"/>
        <end position="26"/>
    </location>
</feature>
<reference evidence="3 4" key="1">
    <citation type="submission" date="2017-05" db="EMBL/GenBank/DDBJ databases">
        <authorList>
            <person name="Varghese N."/>
            <person name="Submissions S."/>
        </authorList>
    </citation>
    <scope>NUCLEOTIDE SEQUENCE [LARGE SCALE GENOMIC DNA]</scope>
    <source>
        <strain evidence="3 4">DSM 25457</strain>
    </source>
</reference>
<sequence>MNAAPRLSRTFFLLVASLAGAFPVVADPAIAEEAVPSLQGGEVTVLFDGKTLDGWRGREDLWSVEDGVIVGRTSEDAPIKKNTFLVLDKPTEGDFELTLQFKIEGGNSGIQYRSEVLDEKEFIVKGYQADIDSTNKFAGILYEERGRGILCKRGQQVTISEDGKKTVETFADHDEMAATIHPGEWNDYRIVARGAQVEQFINETMMVKIIDHQTGKARDAGVIALQLHQGPPMTIRYKNLSLRTYR</sequence>
<protein>
    <recommendedName>
        <fullName evidence="2">3-keto-alpha-glucoside-1,2-lyase/3-keto-2-hydroxy-glucal hydratase domain-containing protein</fullName>
    </recommendedName>
</protein>